<reference evidence="2 3" key="1">
    <citation type="journal article" date="2016" name="Nat. Commun.">
        <title>Thousands of microbial genomes shed light on interconnected biogeochemical processes in an aquifer system.</title>
        <authorList>
            <person name="Anantharaman K."/>
            <person name="Brown C.T."/>
            <person name="Hug L.A."/>
            <person name="Sharon I."/>
            <person name="Castelle C.J."/>
            <person name="Probst A.J."/>
            <person name="Thomas B.C."/>
            <person name="Singh A."/>
            <person name="Wilkins M.J."/>
            <person name="Karaoz U."/>
            <person name="Brodie E.L."/>
            <person name="Williams K.H."/>
            <person name="Hubbard S.S."/>
            <person name="Banfield J.F."/>
        </authorList>
    </citation>
    <scope>NUCLEOTIDE SEQUENCE [LARGE SCALE GENOMIC DNA]</scope>
</reference>
<accession>A0A1F7L2H5</accession>
<dbReference type="Pfam" id="PF02594">
    <property type="entry name" value="DUF167"/>
    <property type="match status" value="1"/>
</dbReference>
<dbReference type="EMBL" id="MGBR01000001">
    <property type="protein sequence ID" value="OGK74234.1"/>
    <property type="molecule type" value="Genomic_DNA"/>
</dbReference>
<sequence length="78" mass="8848">MNQVLIKVKVQPQSSKDFLIKKSEDQFEIGVKEKPEQGAANQKVKMILSAYFHVSPQAIRLLKGGKKPSKIFEISKYT</sequence>
<dbReference type="Proteomes" id="UP000177050">
    <property type="component" value="Unassembled WGS sequence"/>
</dbReference>
<dbReference type="SUPFAM" id="SSF69786">
    <property type="entry name" value="YggU-like"/>
    <property type="match status" value="1"/>
</dbReference>
<evidence type="ECO:0000256" key="1">
    <source>
        <dbReference type="ARBA" id="ARBA00010364"/>
    </source>
</evidence>
<dbReference type="InterPro" id="IPR036591">
    <property type="entry name" value="YggU-like_sf"/>
</dbReference>
<dbReference type="Gene3D" id="3.30.1200.10">
    <property type="entry name" value="YggU-like"/>
    <property type="match status" value="1"/>
</dbReference>
<evidence type="ECO:0000313" key="3">
    <source>
        <dbReference type="Proteomes" id="UP000177050"/>
    </source>
</evidence>
<comment type="similarity">
    <text evidence="1">Belongs to the UPF0235 family.</text>
</comment>
<evidence type="ECO:0000313" key="2">
    <source>
        <dbReference type="EMBL" id="OGK74234.1"/>
    </source>
</evidence>
<dbReference type="NCBIfam" id="TIGR00251">
    <property type="entry name" value="DUF167 family protein"/>
    <property type="match status" value="1"/>
</dbReference>
<dbReference type="SMART" id="SM01152">
    <property type="entry name" value="DUF167"/>
    <property type="match status" value="1"/>
</dbReference>
<comment type="caution">
    <text evidence="2">The sequence shown here is derived from an EMBL/GenBank/DDBJ whole genome shotgun (WGS) entry which is preliminary data.</text>
</comment>
<organism evidence="2 3">
    <name type="scientific">Candidatus Roizmanbacteria bacterium RIFOXYD1_FULL_38_12</name>
    <dbReference type="NCBI Taxonomy" id="1802093"/>
    <lineage>
        <taxon>Bacteria</taxon>
        <taxon>Candidatus Roizmaniibacteriota</taxon>
    </lineage>
</organism>
<gene>
    <name evidence="2" type="ORF">A3K52_05720</name>
</gene>
<name>A0A1F7L2H5_9BACT</name>
<dbReference type="AlphaFoldDB" id="A0A1F7L2H5"/>
<dbReference type="InterPro" id="IPR003746">
    <property type="entry name" value="DUF167"/>
</dbReference>
<proteinExistence type="inferred from homology"/>
<protein>
    <submittedName>
        <fullName evidence="2">Uncharacterized protein</fullName>
    </submittedName>
</protein>